<evidence type="ECO:0000256" key="2">
    <source>
        <dbReference type="ARBA" id="ARBA00005336"/>
    </source>
</evidence>
<dbReference type="SUPFAM" id="SSF52279">
    <property type="entry name" value="Beta-D-glucan exohydrolase, C-terminal domain"/>
    <property type="match status" value="1"/>
</dbReference>
<organism evidence="8 9">
    <name type="scientific">Piloderma croceum (strain F 1598)</name>
    <dbReference type="NCBI Taxonomy" id="765440"/>
    <lineage>
        <taxon>Eukaryota</taxon>
        <taxon>Fungi</taxon>
        <taxon>Dikarya</taxon>
        <taxon>Basidiomycota</taxon>
        <taxon>Agaricomycotina</taxon>
        <taxon>Agaricomycetes</taxon>
        <taxon>Agaricomycetidae</taxon>
        <taxon>Atheliales</taxon>
        <taxon>Atheliaceae</taxon>
        <taxon>Piloderma</taxon>
    </lineage>
</organism>
<dbReference type="InterPro" id="IPR050288">
    <property type="entry name" value="Cellulose_deg_GH3"/>
</dbReference>
<dbReference type="PROSITE" id="PS00775">
    <property type="entry name" value="GLYCOSYL_HYDROL_F3"/>
    <property type="match status" value="1"/>
</dbReference>
<comment type="similarity">
    <text evidence="2 6">Belongs to the glycosyl hydrolase 3 family.</text>
</comment>
<dbReference type="OrthoDB" id="47059at2759"/>
<dbReference type="InterPro" id="IPR002772">
    <property type="entry name" value="Glyco_hydro_3_C"/>
</dbReference>
<evidence type="ECO:0000256" key="5">
    <source>
        <dbReference type="ARBA" id="ARBA00023295"/>
    </source>
</evidence>
<dbReference type="InterPro" id="IPR001764">
    <property type="entry name" value="Glyco_hydro_3_N"/>
</dbReference>
<comment type="catalytic activity">
    <reaction evidence="1 6">
        <text>Hydrolysis of terminal, non-reducing beta-D-glucosyl residues with release of beta-D-glucose.</text>
        <dbReference type="EC" id="3.2.1.21"/>
    </reaction>
</comment>
<dbReference type="InterPro" id="IPR036881">
    <property type="entry name" value="Glyco_hydro_3_C_sf"/>
</dbReference>
<reference evidence="8 9" key="1">
    <citation type="submission" date="2014-04" db="EMBL/GenBank/DDBJ databases">
        <authorList>
            <consortium name="DOE Joint Genome Institute"/>
            <person name="Kuo A."/>
            <person name="Tarkka M."/>
            <person name="Buscot F."/>
            <person name="Kohler A."/>
            <person name="Nagy L.G."/>
            <person name="Floudas D."/>
            <person name="Copeland A."/>
            <person name="Barry K.W."/>
            <person name="Cichocki N."/>
            <person name="Veneault-Fourrey C."/>
            <person name="LaButti K."/>
            <person name="Lindquist E.A."/>
            <person name="Lipzen A."/>
            <person name="Lundell T."/>
            <person name="Morin E."/>
            <person name="Murat C."/>
            <person name="Sun H."/>
            <person name="Tunlid A."/>
            <person name="Henrissat B."/>
            <person name="Grigoriev I.V."/>
            <person name="Hibbett D.S."/>
            <person name="Martin F."/>
            <person name="Nordberg H.P."/>
            <person name="Cantor M.N."/>
            <person name="Hua S.X."/>
        </authorList>
    </citation>
    <scope>NUCLEOTIDE SEQUENCE [LARGE SCALE GENOMIC DNA]</scope>
    <source>
        <strain evidence="8 9">F 1598</strain>
    </source>
</reference>
<dbReference type="InterPro" id="IPR037524">
    <property type="entry name" value="PA14/GLEYA"/>
</dbReference>
<feature type="domain" description="PA14" evidence="7">
    <location>
        <begin position="419"/>
        <end position="583"/>
    </location>
</feature>
<keyword evidence="5 6" id="KW-0326">Glycosidase</keyword>
<dbReference type="Pfam" id="PF00933">
    <property type="entry name" value="Glyco_hydro_3"/>
    <property type="match status" value="1"/>
</dbReference>
<gene>
    <name evidence="8" type="ORF">PILCRDRAFT_822880</name>
</gene>
<keyword evidence="4 6" id="KW-0378">Hydrolase</keyword>
<dbReference type="HOGENOM" id="CLU_004542_4_0_1"/>
<dbReference type="Gene3D" id="2.60.40.10">
    <property type="entry name" value="Immunoglobulins"/>
    <property type="match status" value="1"/>
</dbReference>
<dbReference type="PANTHER" id="PTHR42715:SF27">
    <property type="entry name" value="BETA-GLUCOSIDASE-RELATED"/>
    <property type="match status" value="1"/>
</dbReference>
<dbReference type="AlphaFoldDB" id="A0A0C3BRS8"/>
<dbReference type="FunFam" id="2.60.40.10:FF:000495">
    <property type="entry name" value="Periplasmic beta-glucosidase"/>
    <property type="match status" value="1"/>
</dbReference>
<protein>
    <recommendedName>
        <fullName evidence="3 6">beta-glucosidase</fullName>
        <ecNumber evidence="3 6">3.2.1.21</ecNumber>
    </recommendedName>
</protein>
<evidence type="ECO:0000313" key="8">
    <source>
        <dbReference type="EMBL" id="KIM80042.1"/>
    </source>
</evidence>
<dbReference type="Proteomes" id="UP000054166">
    <property type="component" value="Unassembled WGS sequence"/>
</dbReference>
<dbReference type="SMART" id="SM01217">
    <property type="entry name" value="Fn3_like"/>
    <property type="match status" value="1"/>
</dbReference>
<dbReference type="SUPFAM" id="SSF51445">
    <property type="entry name" value="(Trans)glycosidases"/>
    <property type="match status" value="1"/>
</dbReference>
<keyword evidence="6" id="KW-0119">Carbohydrate metabolism</keyword>
<dbReference type="Gene3D" id="2.60.120.260">
    <property type="entry name" value="Galactose-binding domain-like"/>
    <property type="match status" value="1"/>
</dbReference>
<evidence type="ECO:0000313" key="9">
    <source>
        <dbReference type="Proteomes" id="UP000054166"/>
    </source>
</evidence>
<evidence type="ECO:0000256" key="6">
    <source>
        <dbReference type="RuleBase" id="RU361161"/>
    </source>
</evidence>
<dbReference type="InterPro" id="IPR036962">
    <property type="entry name" value="Glyco_hydro_3_N_sf"/>
</dbReference>
<dbReference type="InterPro" id="IPR019800">
    <property type="entry name" value="Glyco_hydro_3_AS"/>
</dbReference>
<evidence type="ECO:0000256" key="3">
    <source>
        <dbReference type="ARBA" id="ARBA00012744"/>
    </source>
</evidence>
<dbReference type="UniPathway" id="UPA00696"/>
<dbReference type="PROSITE" id="PS51820">
    <property type="entry name" value="PA14"/>
    <property type="match status" value="1"/>
</dbReference>
<dbReference type="PRINTS" id="PR00133">
    <property type="entry name" value="GLHYDRLASE3"/>
</dbReference>
<sequence>MYDPAPLKVSITPSDIATADVAELVDNLTTAEAIALTAGVGFWHTHEVPRLGIPAIKVSDGPNGIRGNHFFMGTPAKCLPSATALGATFDPELIESIATKLLAPEARLRAASVVLGPTCNIQRNPLGGRSFESFSEDPYLSGMLAAAYVKGLQSGGIGAAIKHFVCNDKENDRFGYDSILSERALREIYLLPFMLAQKYAKPWAIMTSYNRVNGTHVCENKYILQNILRDEWKFEGLTMSDWFGTYSIEQSINNGLDLEMPGINRWRTLDLMNRSIHSRKLMVRTVKERARKTIELVQKCAQNAPEILDGDGEEHTVENEADTLLMRRVAGEAIVLLKNENNILPLRPTELKRVAIVGGNAKAIVLSGGGSAALKPSFFTTPYDGIVSALPKGIEVTYSEGAPAYMIKPSLDYEMITESGERGWICSWYKHIDDDSMIALDQPFEQRLIDETRIFVSTSTPKGITKRWTMKLNGQLKPKPYDRKFEFGMAVAGRAKLYVDGHLVIDNWTRQRRGEEFFTSGSQEEKGVFELKAGTKHNIFVEFCNVRSPADGDEDEAVMDSNPGVRLGGAELVDEDEEMAKAVRLAEEADLVIAIVGLNADWETEGYDRTTLALPRRTDELVQKVANANPKTIVVTQSGSSIVMPWADSVAAIVHSWYLGNSTGDAIADILLGKKNPSGRLSLTFPKRMEDIPSYGHFHSENGKVLYAEDLYMGYKHYHHRKIAPLFAFGYGLSYTTFDYSNLELSKPAVKDNDLSLTVLTTITNSGSLIGSEVVQLYITMPTTSDLSHPPLMLKAFAKVYDLEPGKSKKVELRLDKYAVSYWEERISRWVVERGVYGVRVGPRSDRLPLEGTFKITEGFEWNGL</sequence>
<comment type="pathway">
    <text evidence="6">Glycan metabolism; cellulose degradation.</text>
</comment>
<evidence type="ECO:0000259" key="7">
    <source>
        <dbReference type="PROSITE" id="PS51820"/>
    </source>
</evidence>
<dbReference type="EMBL" id="KN833006">
    <property type="protein sequence ID" value="KIM80042.1"/>
    <property type="molecule type" value="Genomic_DNA"/>
</dbReference>
<evidence type="ECO:0000256" key="4">
    <source>
        <dbReference type="ARBA" id="ARBA00022801"/>
    </source>
</evidence>
<accession>A0A0C3BRS8</accession>
<dbReference type="STRING" id="765440.A0A0C3BRS8"/>
<dbReference type="EC" id="3.2.1.21" evidence="3 6"/>
<keyword evidence="6" id="KW-0624">Polysaccharide degradation</keyword>
<dbReference type="Pfam" id="PF01915">
    <property type="entry name" value="Glyco_hydro_3_C"/>
    <property type="match status" value="1"/>
</dbReference>
<name>A0A0C3BRS8_PILCF</name>
<dbReference type="InterPro" id="IPR011658">
    <property type="entry name" value="PA14_dom"/>
</dbReference>
<dbReference type="InterPro" id="IPR017853">
    <property type="entry name" value="GH"/>
</dbReference>
<keyword evidence="9" id="KW-1185">Reference proteome</keyword>
<proteinExistence type="inferred from homology"/>
<evidence type="ECO:0000256" key="1">
    <source>
        <dbReference type="ARBA" id="ARBA00000448"/>
    </source>
</evidence>
<dbReference type="Pfam" id="PF07691">
    <property type="entry name" value="PA14"/>
    <property type="match status" value="1"/>
</dbReference>
<dbReference type="Gene3D" id="3.40.50.1700">
    <property type="entry name" value="Glycoside hydrolase family 3 C-terminal domain"/>
    <property type="match status" value="1"/>
</dbReference>
<dbReference type="PANTHER" id="PTHR42715">
    <property type="entry name" value="BETA-GLUCOSIDASE"/>
    <property type="match status" value="1"/>
</dbReference>
<dbReference type="Pfam" id="PF14310">
    <property type="entry name" value="Fn3-like"/>
    <property type="match status" value="1"/>
</dbReference>
<reference evidence="9" key="2">
    <citation type="submission" date="2015-01" db="EMBL/GenBank/DDBJ databases">
        <title>Evolutionary Origins and Diversification of the Mycorrhizal Mutualists.</title>
        <authorList>
            <consortium name="DOE Joint Genome Institute"/>
            <consortium name="Mycorrhizal Genomics Consortium"/>
            <person name="Kohler A."/>
            <person name="Kuo A."/>
            <person name="Nagy L.G."/>
            <person name="Floudas D."/>
            <person name="Copeland A."/>
            <person name="Barry K.W."/>
            <person name="Cichocki N."/>
            <person name="Veneault-Fourrey C."/>
            <person name="LaButti K."/>
            <person name="Lindquist E.A."/>
            <person name="Lipzen A."/>
            <person name="Lundell T."/>
            <person name="Morin E."/>
            <person name="Murat C."/>
            <person name="Riley R."/>
            <person name="Ohm R."/>
            <person name="Sun H."/>
            <person name="Tunlid A."/>
            <person name="Henrissat B."/>
            <person name="Grigoriev I.V."/>
            <person name="Hibbett D.S."/>
            <person name="Martin F."/>
        </authorList>
    </citation>
    <scope>NUCLEOTIDE SEQUENCE [LARGE SCALE GENOMIC DNA]</scope>
    <source>
        <strain evidence="9">F 1598</strain>
    </source>
</reference>
<dbReference type="GO" id="GO:0008422">
    <property type="term" value="F:beta-glucosidase activity"/>
    <property type="evidence" value="ECO:0007669"/>
    <property type="project" value="UniProtKB-EC"/>
</dbReference>
<dbReference type="InterPro" id="IPR026891">
    <property type="entry name" value="Fn3-like"/>
</dbReference>
<dbReference type="GO" id="GO:0030245">
    <property type="term" value="P:cellulose catabolic process"/>
    <property type="evidence" value="ECO:0007669"/>
    <property type="project" value="UniProtKB-UniPathway"/>
</dbReference>
<dbReference type="InParanoid" id="A0A0C3BRS8"/>
<dbReference type="Gene3D" id="3.20.20.300">
    <property type="entry name" value="Glycoside hydrolase, family 3, N-terminal domain"/>
    <property type="match status" value="1"/>
</dbReference>
<dbReference type="InterPro" id="IPR013783">
    <property type="entry name" value="Ig-like_fold"/>
</dbReference>